<reference evidence="3" key="1">
    <citation type="submission" date="2020-05" db="EMBL/GenBank/DDBJ databases">
        <title>Frigoriglobus tundricola gen. nov., sp. nov., a psychrotolerant cellulolytic planctomycete of the family Gemmataceae with two divergent copies of 16S rRNA gene.</title>
        <authorList>
            <person name="Kulichevskaya I.S."/>
            <person name="Ivanova A.A."/>
            <person name="Naumoff D.G."/>
            <person name="Beletsky A.V."/>
            <person name="Rijpstra W.I.C."/>
            <person name="Sinninghe Damste J.S."/>
            <person name="Mardanov A.V."/>
            <person name="Ravin N.V."/>
            <person name="Dedysh S.N."/>
        </authorList>
    </citation>
    <scope>NUCLEOTIDE SEQUENCE [LARGE SCALE GENOMIC DNA]</scope>
    <source>
        <strain evidence="3">PL17</strain>
    </source>
</reference>
<dbReference type="KEGG" id="ftj:FTUN_0073"/>
<dbReference type="EMBL" id="CP053452">
    <property type="protein sequence ID" value="QJW92577.1"/>
    <property type="molecule type" value="Genomic_DNA"/>
</dbReference>
<feature type="compositionally biased region" description="Basic and acidic residues" evidence="1">
    <location>
        <begin position="66"/>
        <end position="80"/>
    </location>
</feature>
<gene>
    <name evidence="2" type="ORF">FTUN_0073</name>
</gene>
<feature type="compositionally biased region" description="Polar residues" evidence="1">
    <location>
        <begin position="1"/>
        <end position="11"/>
    </location>
</feature>
<dbReference type="Proteomes" id="UP000503447">
    <property type="component" value="Chromosome"/>
</dbReference>
<feature type="region of interest" description="Disordered" evidence="1">
    <location>
        <begin position="1"/>
        <end position="22"/>
    </location>
</feature>
<name>A0A6M5YEZ0_9BACT</name>
<evidence type="ECO:0000313" key="3">
    <source>
        <dbReference type="Proteomes" id="UP000503447"/>
    </source>
</evidence>
<evidence type="ECO:0008006" key="4">
    <source>
        <dbReference type="Google" id="ProtNLM"/>
    </source>
</evidence>
<dbReference type="AlphaFoldDB" id="A0A6M5YEZ0"/>
<keyword evidence="3" id="KW-1185">Reference proteome</keyword>
<accession>A0A6M5YEZ0</accession>
<feature type="compositionally biased region" description="Basic residues" evidence="1">
    <location>
        <begin position="242"/>
        <end position="252"/>
    </location>
</feature>
<proteinExistence type="predicted"/>
<feature type="region of interest" description="Disordered" evidence="1">
    <location>
        <begin position="61"/>
        <end position="148"/>
    </location>
</feature>
<organism evidence="2 3">
    <name type="scientific">Frigoriglobus tundricola</name>
    <dbReference type="NCBI Taxonomy" id="2774151"/>
    <lineage>
        <taxon>Bacteria</taxon>
        <taxon>Pseudomonadati</taxon>
        <taxon>Planctomycetota</taxon>
        <taxon>Planctomycetia</taxon>
        <taxon>Gemmatales</taxon>
        <taxon>Gemmataceae</taxon>
        <taxon>Frigoriglobus</taxon>
    </lineage>
</organism>
<protein>
    <recommendedName>
        <fullName evidence="4">DNA primase/polymerase bifunctional N-terminal domain-containing protein</fullName>
    </recommendedName>
</protein>
<evidence type="ECO:0000256" key="1">
    <source>
        <dbReference type="SAM" id="MobiDB-lite"/>
    </source>
</evidence>
<feature type="region of interest" description="Disordered" evidence="1">
    <location>
        <begin position="242"/>
        <end position="270"/>
    </location>
</feature>
<sequence length="297" mass="31598">MTIVPTDSSDGQPRPDPAANLWDRIDPAFAPAAPDWHRGFDGAPHVTAEAAERLAADLVSAARRGWTRDARQRERPDPGRRRPPLPAVRGLHDPGAAPRQEAVGLRLEPPPRRLGAVAGTGGRHRGPVPGRREPRPPARAPSGGLVDVDLDCPEARRAAPGLLPRTEMLGGRTSAPNAHYFFVTNDPPAKASDKFRDPCARATANLLLELRSTGGQTVVAPSVYGADPAKGHPEPEAFMWWRRTRAGPRGRRGAPDRRPGGRRGRAPGAVLAERARHDAALALAGGPGAPGGSKRPR</sequence>
<dbReference type="RefSeq" id="WP_171468946.1">
    <property type="nucleotide sequence ID" value="NZ_CP053452.2"/>
</dbReference>
<evidence type="ECO:0000313" key="2">
    <source>
        <dbReference type="EMBL" id="QJW92577.1"/>
    </source>
</evidence>